<dbReference type="AlphaFoldDB" id="A0A395SJL3"/>
<feature type="compositionally biased region" description="Basic and acidic residues" evidence="1">
    <location>
        <begin position="18"/>
        <end position="30"/>
    </location>
</feature>
<keyword evidence="2" id="KW-0472">Membrane</keyword>
<evidence type="ECO:0000313" key="4">
    <source>
        <dbReference type="Proteomes" id="UP000266234"/>
    </source>
</evidence>
<dbReference type="EMBL" id="PXOG01000148">
    <property type="protein sequence ID" value="RGP72375.1"/>
    <property type="molecule type" value="Genomic_DNA"/>
</dbReference>
<protein>
    <submittedName>
        <fullName evidence="3">Uncharacterized protein</fullName>
    </submittedName>
</protein>
<gene>
    <name evidence="3" type="ORF">FLONG3_6771</name>
</gene>
<dbReference type="OrthoDB" id="3692311at2759"/>
<dbReference type="STRING" id="694270.A0A395SJL3"/>
<proteinExistence type="predicted"/>
<sequence length="668" mass="74522">MAHPTEPSSLLADFSCQENDRHSHEDKHTSVTEISLESGPKNEERVFKRKFMPGRLLADSAATTIPVALVVFAVFMIRLDNKETDQEEYEKWKNAINIIASVFPIAFASIVGRMVYEAARWKLEKGATLGILEQLIGSRTVGSTFTTQVSLGRFNILGLVLLLLWAFSPLGSQAVLRALNSKLESLNSTSSVVYFSTDAETQLASPIVFTRERSSPEARIMGQIKTMFVALFFTSEARKIDSLDLWGNLKIPNLNIQDDMWHDVPSEPSPDSYSALLGIPITNVSPGNLTFSLESSYLYLECGVLRRKSGGLWPSLNWTDNLSYGSGRPRANNTWYGRNSSELQSSWTMAVDRFVDPYWSNNRKIAYRLGQPSNDVYFANPRLLKNETGLNVTPANLLFVAMFQDERYTVPTSFETECIVMQRYVESRVHCSRVDESTPQNCSVTAQRLSKTNHATENATMLSWENVWAYVSSMPALLGGTKEFADITMQYLNNPRLNAITGKDIDADKDLFLSLGPEEFGRRLGQVINSYLLLGQVYKTAMHADSKFNYSVTVPAEVSNLVEVYTVNWLWTSLFLASSVILWASGIVSVVFAHLAIGPEILGYASSVVRDSKYIDLPSEAGRKEAFDVVKMVGQKRLRYGFIDSATGYSQPSVGVGLESETGDIHKR</sequence>
<feature type="transmembrane region" description="Helical" evidence="2">
    <location>
        <begin position="156"/>
        <end position="176"/>
    </location>
</feature>
<reference evidence="3 4" key="1">
    <citation type="journal article" date="2018" name="PLoS Pathog.">
        <title>Evolution of structural diversity of trichothecenes, a family of toxins produced by plant pathogenic and entomopathogenic fungi.</title>
        <authorList>
            <person name="Proctor R.H."/>
            <person name="McCormick S.P."/>
            <person name="Kim H.S."/>
            <person name="Cardoza R.E."/>
            <person name="Stanley A.M."/>
            <person name="Lindo L."/>
            <person name="Kelly A."/>
            <person name="Brown D.W."/>
            <person name="Lee T."/>
            <person name="Vaughan M.M."/>
            <person name="Alexander N.J."/>
            <person name="Busman M."/>
            <person name="Gutierrez S."/>
        </authorList>
    </citation>
    <scope>NUCLEOTIDE SEQUENCE [LARGE SCALE GENOMIC DNA]</scope>
    <source>
        <strain evidence="3 4">NRRL 20695</strain>
    </source>
</reference>
<accession>A0A395SJL3</accession>
<evidence type="ECO:0000313" key="3">
    <source>
        <dbReference type="EMBL" id="RGP72375.1"/>
    </source>
</evidence>
<evidence type="ECO:0000256" key="1">
    <source>
        <dbReference type="SAM" id="MobiDB-lite"/>
    </source>
</evidence>
<feature type="transmembrane region" description="Helical" evidence="2">
    <location>
        <begin position="56"/>
        <end position="75"/>
    </location>
</feature>
<dbReference type="Proteomes" id="UP000266234">
    <property type="component" value="Unassembled WGS sequence"/>
</dbReference>
<comment type="caution">
    <text evidence="3">The sequence shown here is derived from an EMBL/GenBank/DDBJ whole genome shotgun (WGS) entry which is preliminary data.</text>
</comment>
<feature type="region of interest" description="Disordered" evidence="1">
    <location>
        <begin position="1"/>
        <end position="33"/>
    </location>
</feature>
<evidence type="ECO:0000256" key="2">
    <source>
        <dbReference type="SAM" id="Phobius"/>
    </source>
</evidence>
<keyword evidence="2" id="KW-1133">Transmembrane helix</keyword>
<keyword evidence="4" id="KW-1185">Reference proteome</keyword>
<keyword evidence="2" id="KW-0812">Transmembrane</keyword>
<feature type="transmembrane region" description="Helical" evidence="2">
    <location>
        <begin position="95"/>
        <end position="116"/>
    </location>
</feature>
<name>A0A395SJL3_9HYPO</name>
<organism evidence="3 4">
    <name type="scientific">Fusarium longipes</name>
    <dbReference type="NCBI Taxonomy" id="694270"/>
    <lineage>
        <taxon>Eukaryota</taxon>
        <taxon>Fungi</taxon>
        <taxon>Dikarya</taxon>
        <taxon>Ascomycota</taxon>
        <taxon>Pezizomycotina</taxon>
        <taxon>Sordariomycetes</taxon>
        <taxon>Hypocreomycetidae</taxon>
        <taxon>Hypocreales</taxon>
        <taxon>Nectriaceae</taxon>
        <taxon>Fusarium</taxon>
    </lineage>
</organism>